<protein>
    <submittedName>
        <fullName evidence="2">Uncharacterized protein</fullName>
    </submittedName>
</protein>
<dbReference type="RefSeq" id="WP_377928343.1">
    <property type="nucleotide sequence ID" value="NZ_JBHUEM010000017.1"/>
</dbReference>
<name>A0ABW4LSR3_9BACI</name>
<evidence type="ECO:0000313" key="2">
    <source>
        <dbReference type="EMBL" id="MFD1737143.1"/>
    </source>
</evidence>
<feature type="coiled-coil region" evidence="1">
    <location>
        <begin position="16"/>
        <end position="64"/>
    </location>
</feature>
<gene>
    <name evidence="2" type="ORF">ACFSCX_11335</name>
</gene>
<dbReference type="Proteomes" id="UP001597214">
    <property type="component" value="Unassembled WGS sequence"/>
</dbReference>
<comment type="caution">
    <text evidence="2">The sequence shown here is derived from an EMBL/GenBank/DDBJ whole genome shotgun (WGS) entry which is preliminary data.</text>
</comment>
<dbReference type="EMBL" id="JBHUEM010000017">
    <property type="protein sequence ID" value="MFD1737143.1"/>
    <property type="molecule type" value="Genomic_DNA"/>
</dbReference>
<reference evidence="3" key="1">
    <citation type="journal article" date="2019" name="Int. J. Syst. Evol. Microbiol.">
        <title>The Global Catalogue of Microorganisms (GCM) 10K type strain sequencing project: providing services to taxonomists for standard genome sequencing and annotation.</title>
        <authorList>
            <consortium name="The Broad Institute Genomics Platform"/>
            <consortium name="The Broad Institute Genome Sequencing Center for Infectious Disease"/>
            <person name="Wu L."/>
            <person name="Ma J."/>
        </authorList>
    </citation>
    <scope>NUCLEOTIDE SEQUENCE [LARGE SCALE GENOMIC DNA]</scope>
    <source>
        <strain evidence="3">CCUG 49339</strain>
    </source>
</reference>
<proteinExistence type="predicted"/>
<organism evidence="2 3">
    <name type="scientific">Bacillus salitolerans</name>
    <dbReference type="NCBI Taxonomy" id="1437434"/>
    <lineage>
        <taxon>Bacteria</taxon>
        <taxon>Bacillati</taxon>
        <taxon>Bacillota</taxon>
        <taxon>Bacilli</taxon>
        <taxon>Bacillales</taxon>
        <taxon>Bacillaceae</taxon>
        <taxon>Bacillus</taxon>
    </lineage>
</organism>
<sequence length="190" mass="21883">MLLFTGGCLHVDSAAEEQKEESLRQLSSRIIELEKMNRGQQEKMEELNTLIQLKYSQLKELETANSLLQDKTSMMDINLQVLQDLVHQTIDFRTAIYNGADIKGDQLELNITYADMVQDEDSPNGFYLKESEVNDLISINNNVPIYLLNRTGNMYPQNVQWEEVVELGGGFLKLYEKNGEVIFIIERYLP</sequence>
<keyword evidence="1" id="KW-0175">Coiled coil</keyword>
<evidence type="ECO:0000256" key="1">
    <source>
        <dbReference type="SAM" id="Coils"/>
    </source>
</evidence>
<accession>A0ABW4LSR3</accession>
<keyword evidence="3" id="KW-1185">Reference proteome</keyword>
<evidence type="ECO:0000313" key="3">
    <source>
        <dbReference type="Proteomes" id="UP001597214"/>
    </source>
</evidence>